<name>B0W0Y7_CULQU</name>
<protein>
    <recommendedName>
        <fullName evidence="1">Dynein heavy chain C-terminal domain-containing protein</fullName>
    </recommendedName>
</protein>
<dbReference type="eggNOG" id="KOG3595">
    <property type="taxonomic scope" value="Eukaryota"/>
</dbReference>
<dbReference type="InterPro" id="IPR027413">
    <property type="entry name" value="GROEL-like_equatorial_sf"/>
</dbReference>
<evidence type="ECO:0000313" key="2">
    <source>
        <dbReference type="EMBL" id="EDS42804.1"/>
    </source>
</evidence>
<dbReference type="InParanoid" id="B0W0Y7"/>
<reference evidence="2" key="1">
    <citation type="submission" date="2007-03" db="EMBL/GenBank/DDBJ databases">
        <title>Annotation of Culex pipiens quinquefasciatus.</title>
        <authorList>
            <consortium name="The Broad Institute Genome Sequencing Platform"/>
            <person name="Atkinson P.W."/>
            <person name="Hemingway J."/>
            <person name="Christensen B.M."/>
            <person name="Higgs S."/>
            <person name="Kodira C."/>
            <person name="Hannick L."/>
            <person name="Megy K."/>
            <person name="O'Leary S."/>
            <person name="Pearson M."/>
            <person name="Haas B.J."/>
            <person name="Mauceli E."/>
            <person name="Wortman J.R."/>
            <person name="Lee N.H."/>
            <person name="Guigo R."/>
            <person name="Stanke M."/>
            <person name="Alvarado L."/>
            <person name="Amedeo P."/>
            <person name="Antoine C.H."/>
            <person name="Arensburger P."/>
            <person name="Bidwell S.L."/>
            <person name="Crawford M."/>
            <person name="Camaro F."/>
            <person name="Devon K."/>
            <person name="Engels R."/>
            <person name="Hammond M."/>
            <person name="Howarth C."/>
            <person name="Koehrsen M."/>
            <person name="Lawson D."/>
            <person name="Montgomery P."/>
            <person name="Nene V."/>
            <person name="Nusbaum C."/>
            <person name="Puiu D."/>
            <person name="Romero-Severson J."/>
            <person name="Severson D.W."/>
            <person name="Shumway M."/>
            <person name="Sisk P."/>
            <person name="Stolte C."/>
            <person name="Zeng Q."/>
            <person name="Eisenstadt E."/>
            <person name="Fraser-Liggett C."/>
            <person name="Strausberg R."/>
            <person name="Galagan J."/>
            <person name="Birren B."/>
            <person name="Collins F.H."/>
        </authorList>
    </citation>
    <scope>NUCLEOTIDE SEQUENCE [LARGE SCALE GENOMIC DNA]</scope>
    <source>
        <strain evidence="2">JHB</strain>
    </source>
</reference>
<gene>
    <name evidence="3" type="primary">6031621</name>
    <name evidence="2" type="ORF">CpipJ_CPIJ000608</name>
</gene>
<dbReference type="InterPro" id="IPR041228">
    <property type="entry name" value="Dynein_C"/>
</dbReference>
<feature type="domain" description="Dynein heavy chain C-terminal" evidence="1">
    <location>
        <begin position="47"/>
        <end position="101"/>
    </location>
</feature>
<organism>
    <name type="scientific">Culex quinquefasciatus</name>
    <name type="common">Southern house mosquito</name>
    <name type="synonym">Culex pungens</name>
    <dbReference type="NCBI Taxonomy" id="7176"/>
    <lineage>
        <taxon>Eukaryota</taxon>
        <taxon>Metazoa</taxon>
        <taxon>Ecdysozoa</taxon>
        <taxon>Arthropoda</taxon>
        <taxon>Hexapoda</taxon>
        <taxon>Insecta</taxon>
        <taxon>Pterygota</taxon>
        <taxon>Neoptera</taxon>
        <taxon>Endopterygota</taxon>
        <taxon>Diptera</taxon>
        <taxon>Nematocera</taxon>
        <taxon>Culicoidea</taxon>
        <taxon>Culicidae</taxon>
        <taxon>Culicinae</taxon>
        <taxon>Culicini</taxon>
        <taxon>Culex</taxon>
        <taxon>Culex</taxon>
    </lineage>
</organism>
<dbReference type="Gene3D" id="1.20.1270.280">
    <property type="match status" value="1"/>
</dbReference>
<evidence type="ECO:0000259" key="1">
    <source>
        <dbReference type="Pfam" id="PF18199"/>
    </source>
</evidence>
<proteinExistence type="predicted"/>
<sequence length="269" mass="30382">MHKANARLTKRGGHTMTINPRSQYFIHHFVKLYLGEAQRCIPRTRRRGEKKQTNYHRTVLSELVRGILSAGWRRYTVPVGCTVIQWVTDFSQRHQQLQKVSTLVSQAVAKKLQSFPVWRTEAPGKQLVALELTLNVTITEYGSISGLKLQGAQCNNNQLLRTSAIKNDEIGDGTTGVVILAGALLEQTESLLDRFVLPMGSSWRRSARSSILTRSVPDFARQLQNRFLSSFGSNPYYEAATVQHRKTTAKKRPRNLGVVRRAIKPTKPC</sequence>
<dbReference type="Proteomes" id="UP000002320">
    <property type="component" value="Unassembled WGS sequence"/>
</dbReference>
<evidence type="ECO:0000313" key="3">
    <source>
        <dbReference type="EnsemblMetazoa" id="CPIJ000608-PA"/>
    </source>
</evidence>
<dbReference type="KEGG" id="cqu:CpipJ_CPIJ000608"/>
<dbReference type="Pfam" id="PF18199">
    <property type="entry name" value="Dynein_C"/>
    <property type="match status" value="1"/>
</dbReference>
<dbReference type="HOGENOM" id="CLU_1035329_0_0_1"/>
<dbReference type="EnsemblMetazoa" id="CPIJ000608-RA">
    <property type="protein sequence ID" value="CPIJ000608-PA"/>
    <property type="gene ID" value="CPIJ000608"/>
</dbReference>
<dbReference type="EMBL" id="DS231819">
    <property type="protein sequence ID" value="EDS42804.1"/>
    <property type="molecule type" value="Genomic_DNA"/>
</dbReference>
<reference evidence="3" key="2">
    <citation type="submission" date="2021-02" db="UniProtKB">
        <authorList>
            <consortium name="EnsemblMetazoa"/>
        </authorList>
    </citation>
    <scope>IDENTIFICATION</scope>
    <source>
        <strain evidence="3">JHB</strain>
    </source>
</reference>
<accession>B0W0Y7</accession>
<dbReference type="VEuPathDB" id="VectorBase:CPIJ000608"/>
<dbReference type="AlphaFoldDB" id="B0W0Y7"/>
<evidence type="ECO:0000313" key="4">
    <source>
        <dbReference type="Proteomes" id="UP000002320"/>
    </source>
</evidence>
<keyword evidence="4" id="KW-1185">Reference proteome</keyword>
<dbReference type="VEuPathDB" id="VectorBase:CQUJHB015696"/>
<dbReference type="SUPFAM" id="SSF48592">
    <property type="entry name" value="GroEL equatorial domain-like"/>
    <property type="match status" value="1"/>
</dbReference>
<dbReference type="STRING" id="7176.B0W0Y7"/>
<dbReference type="Gene3D" id="1.10.560.10">
    <property type="entry name" value="GroEL-like equatorial domain"/>
    <property type="match status" value="1"/>
</dbReference>
<dbReference type="OrthoDB" id="14187at2759"/>